<keyword evidence="1" id="KW-1133">Transmembrane helix</keyword>
<evidence type="ECO:0000313" key="2">
    <source>
        <dbReference type="EMBL" id="OGE40130.1"/>
    </source>
</evidence>
<reference evidence="2 3" key="1">
    <citation type="journal article" date="2016" name="Nat. Commun.">
        <title>Thousands of microbial genomes shed light on interconnected biogeochemical processes in an aquifer system.</title>
        <authorList>
            <person name="Anantharaman K."/>
            <person name="Brown C.T."/>
            <person name="Hug L.A."/>
            <person name="Sharon I."/>
            <person name="Castelle C.J."/>
            <person name="Probst A.J."/>
            <person name="Thomas B.C."/>
            <person name="Singh A."/>
            <person name="Wilkins M.J."/>
            <person name="Karaoz U."/>
            <person name="Brodie E.L."/>
            <person name="Williams K.H."/>
            <person name="Hubbard S.S."/>
            <person name="Banfield J.F."/>
        </authorList>
    </citation>
    <scope>NUCLEOTIDE SEQUENCE [LARGE SCALE GENOMIC DNA]</scope>
</reference>
<dbReference type="AlphaFoldDB" id="A0A1F5KH41"/>
<proteinExistence type="predicted"/>
<protein>
    <submittedName>
        <fullName evidence="2">Uncharacterized protein</fullName>
    </submittedName>
</protein>
<keyword evidence="1" id="KW-0812">Transmembrane</keyword>
<dbReference type="EMBL" id="MFDD01000014">
    <property type="protein sequence ID" value="OGE40130.1"/>
    <property type="molecule type" value="Genomic_DNA"/>
</dbReference>
<accession>A0A1F5KH41</accession>
<gene>
    <name evidence="2" type="ORF">A3D25_05000</name>
</gene>
<sequence>MKKLAALATTTLGFLTTPLVVLADELNISIKKSASGQGIDPGTSISTVISNIITIIFIFGVLAVLFMLITGAFNWITSGGDKENVGKARSRIINALIGLLVLALAFLIARVAGQIVHIDIFNLKIPSLDQP</sequence>
<feature type="transmembrane region" description="Helical" evidence="1">
    <location>
        <begin position="92"/>
        <end position="112"/>
    </location>
</feature>
<feature type="transmembrane region" description="Helical" evidence="1">
    <location>
        <begin position="47"/>
        <end position="71"/>
    </location>
</feature>
<dbReference type="Pfam" id="PF18895">
    <property type="entry name" value="T4SS_pilin"/>
    <property type="match status" value="1"/>
</dbReference>
<dbReference type="InterPro" id="IPR043993">
    <property type="entry name" value="T4SS_pilin"/>
</dbReference>
<keyword evidence="1" id="KW-0472">Membrane</keyword>
<evidence type="ECO:0000313" key="3">
    <source>
        <dbReference type="Proteomes" id="UP000177328"/>
    </source>
</evidence>
<name>A0A1F5KH41_9BACT</name>
<evidence type="ECO:0000256" key="1">
    <source>
        <dbReference type="SAM" id="Phobius"/>
    </source>
</evidence>
<organism evidence="2 3">
    <name type="scientific">Candidatus Daviesbacteria bacterium RIFCSPHIGHO2_02_FULL_43_12</name>
    <dbReference type="NCBI Taxonomy" id="1797776"/>
    <lineage>
        <taxon>Bacteria</taxon>
        <taxon>Candidatus Daviesiibacteriota</taxon>
    </lineage>
</organism>
<dbReference type="Proteomes" id="UP000177328">
    <property type="component" value="Unassembled WGS sequence"/>
</dbReference>
<comment type="caution">
    <text evidence="2">The sequence shown here is derived from an EMBL/GenBank/DDBJ whole genome shotgun (WGS) entry which is preliminary data.</text>
</comment>